<dbReference type="EMBL" id="JAUZQC010000020">
    <property type="protein sequence ID" value="KAK5853163.1"/>
    <property type="molecule type" value="Genomic_DNA"/>
</dbReference>
<proteinExistence type="predicted"/>
<dbReference type="AlphaFoldDB" id="A0AAN8AFD5"/>
<gene>
    <name evidence="1" type="ORF">PBY51_006978</name>
</gene>
<comment type="caution">
    <text evidence="1">The sequence shown here is derived from an EMBL/GenBank/DDBJ whole genome shotgun (WGS) entry which is preliminary data.</text>
</comment>
<sequence length="143" mass="15530">MLAPHCALYHHRGEEAHRDTCAHSAIPNATHRPCYQSCDLGKILHREARASVSRPPLPSHLLPAYVRNRHASLQELVLPLTGGTGGGGAWREASAVKLCIHSPLLYDLSICPHGDGGRRKVNDVVEMCNNQAFPVLSSSDLSL</sequence>
<evidence type="ECO:0000313" key="1">
    <source>
        <dbReference type="EMBL" id="KAK5853163.1"/>
    </source>
</evidence>
<accession>A0AAN8AFD5</accession>
<reference evidence="1 2" key="1">
    <citation type="journal article" date="2023" name="Genes (Basel)">
        <title>Chromosome-Level Genome Assembly and Circadian Gene Repertoire of the Patagonia Blennie Eleginops maclovinus-The Closest Ancestral Proxy of Antarctic Cryonotothenioids.</title>
        <authorList>
            <person name="Cheng C.C."/>
            <person name="Rivera-Colon A.G."/>
            <person name="Minhas B.F."/>
            <person name="Wilson L."/>
            <person name="Rayamajhi N."/>
            <person name="Vargas-Chacoff L."/>
            <person name="Catchen J.M."/>
        </authorList>
    </citation>
    <scope>NUCLEOTIDE SEQUENCE [LARGE SCALE GENOMIC DNA]</scope>
    <source>
        <strain evidence="1">JMC-PN-2008</strain>
    </source>
</reference>
<name>A0AAN8AFD5_ELEMC</name>
<dbReference type="Proteomes" id="UP001346869">
    <property type="component" value="Unassembled WGS sequence"/>
</dbReference>
<protein>
    <submittedName>
        <fullName evidence="1">Uncharacterized protein</fullName>
    </submittedName>
</protein>
<organism evidence="1 2">
    <name type="scientific">Eleginops maclovinus</name>
    <name type="common">Patagonian blennie</name>
    <name type="synonym">Eleginus maclovinus</name>
    <dbReference type="NCBI Taxonomy" id="56733"/>
    <lineage>
        <taxon>Eukaryota</taxon>
        <taxon>Metazoa</taxon>
        <taxon>Chordata</taxon>
        <taxon>Craniata</taxon>
        <taxon>Vertebrata</taxon>
        <taxon>Euteleostomi</taxon>
        <taxon>Actinopterygii</taxon>
        <taxon>Neopterygii</taxon>
        <taxon>Teleostei</taxon>
        <taxon>Neoteleostei</taxon>
        <taxon>Acanthomorphata</taxon>
        <taxon>Eupercaria</taxon>
        <taxon>Perciformes</taxon>
        <taxon>Notothenioidei</taxon>
        <taxon>Eleginopidae</taxon>
        <taxon>Eleginops</taxon>
    </lineage>
</organism>
<keyword evidence="2" id="KW-1185">Reference proteome</keyword>
<reference evidence="1 2" key="2">
    <citation type="journal article" date="2023" name="Mol. Biol. Evol.">
        <title>Genomics of Secondarily Temperate Adaptation in the Only Non-Antarctic Icefish.</title>
        <authorList>
            <person name="Rivera-Colon A.G."/>
            <person name="Rayamajhi N."/>
            <person name="Minhas B.F."/>
            <person name="Madrigal G."/>
            <person name="Bilyk K.T."/>
            <person name="Yoon V."/>
            <person name="Hune M."/>
            <person name="Gregory S."/>
            <person name="Cheng C.H.C."/>
            <person name="Catchen J.M."/>
        </authorList>
    </citation>
    <scope>NUCLEOTIDE SEQUENCE [LARGE SCALE GENOMIC DNA]</scope>
    <source>
        <strain evidence="1">JMC-PN-2008</strain>
    </source>
</reference>
<evidence type="ECO:0000313" key="2">
    <source>
        <dbReference type="Proteomes" id="UP001346869"/>
    </source>
</evidence>